<comment type="caution">
    <text evidence="3">The sequence shown here is derived from an EMBL/GenBank/DDBJ whole genome shotgun (WGS) entry which is preliminary data.</text>
</comment>
<evidence type="ECO:0000256" key="2">
    <source>
        <dbReference type="SAM" id="Phobius"/>
    </source>
</evidence>
<proteinExistence type="predicted"/>
<organism evidence="3 4">
    <name type="scientific">Candidatus Nomurabacteria bacterium GWB1_40_6</name>
    <dbReference type="NCBI Taxonomy" id="1801727"/>
    <lineage>
        <taxon>Bacteria</taxon>
        <taxon>Candidatus Nomuraibacteriota</taxon>
    </lineage>
</organism>
<gene>
    <name evidence="3" type="ORF">A2121_02905</name>
</gene>
<sequence>MMAKIKRIIKINMKDEKLKEGIKEIREIKMTAIEKERIFESVINSLVLQQQPIKSPWTVFSFISVMHRSRLVYYGFVFSLAVVMGGGAVFASGNSLPGNVFYPLKVSVVEPIHSALTFSPQAKAEYESHLATKRLVEAETLKNQGKLDKAKEEKLSLLLEDHAKAFNKAIGDINNDNDDDDTVTNFQAGLNAHARVLEFMNARDDKAEKQEKNNKISETARASANKIKDTLKEREDNNEDKKENKNEERKKHVREMIDLTAKELDGHTSANVSPIRQTIIDNTHKTLEEANQYLKEADEEDEKGDSKKAYFKLLDSESSAKEAGIFLKSGLEFKEYKYERRDREEEKDREEEED</sequence>
<keyword evidence="2" id="KW-1133">Transmembrane helix</keyword>
<reference evidence="3 4" key="1">
    <citation type="journal article" date="2016" name="Nat. Commun.">
        <title>Thousands of microbial genomes shed light on interconnected biogeochemical processes in an aquifer system.</title>
        <authorList>
            <person name="Anantharaman K."/>
            <person name="Brown C.T."/>
            <person name="Hug L.A."/>
            <person name="Sharon I."/>
            <person name="Castelle C.J."/>
            <person name="Probst A.J."/>
            <person name="Thomas B.C."/>
            <person name="Singh A."/>
            <person name="Wilkins M.J."/>
            <person name="Karaoz U."/>
            <person name="Brodie E.L."/>
            <person name="Williams K.H."/>
            <person name="Hubbard S.S."/>
            <person name="Banfield J.F."/>
        </authorList>
    </citation>
    <scope>NUCLEOTIDE SEQUENCE [LARGE SCALE GENOMIC DNA]</scope>
</reference>
<feature type="compositionally biased region" description="Basic and acidic residues" evidence="1">
    <location>
        <begin position="226"/>
        <end position="252"/>
    </location>
</feature>
<protein>
    <submittedName>
        <fullName evidence="3">Uncharacterized protein</fullName>
    </submittedName>
</protein>
<name>A0A1F6TN64_9BACT</name>
<keyword evidence="2" id="KW-0812">Transmembrane</keyword>
<evidence type="ECO:0000313" key="4">
    <source>
        <dbReference type="Proteomes" id="UP000176484"/>
    </source>
</evidence>
<feature type="transmembrane region" description="Helical" evidence="2">
    <location>
        <begin position="71"/>
        <end position="91"/>
    </location>
</feature>
<dbReference type="EMBL" id="MFTD01000017">
    <property type="protein sequence ID" value="OGI46571.1"/>
    <property type="molecule type" value="Genomic_DNA"/>
</dbReference>
<keyword evidence="2" id="KW-0472">Membrane</keyword>
<dbReference type="AlphaFoldDB" id="A0A1F6TN64"/>
<dbReference type="Proteomes" id="UP000176484">
    <property type="component" value="Unassembled WGS sequence"/>
</dbReference>
<accession>A0A1F6TN64</accession>
<evidence type="ECO:0000256" key="1">
    <source>
        <dbReference type="SAM" id="MobiDB-lite"/>
    </source>
</evidence>
<feature type="region of interest" description="Disordered" evidence="1">
    <location>
        <begin position="203"/>
        <end position="252"/>
    </location>
</feature>
<feature type="compositionally biased region" description="Basic and acidic residues" evidence="1">
    <location>
        <begin position="203"/>
        <end position="215"/>
    </location>
</feature>
<evidence type="ECO:0000313" key="3">
    <source>
        <dbReference type="EMBL" id="OGI46571.1"/>
    </source>
</evidence>